<dbReference type="AlphaFoldDB" id="A0A9P6CQL4"/>
<dbReference type="PANTHER" id="PTHR34310">
    <property type="entry name" value="DUF427 DOMAIN PROTEIN (AFU_ORTHOLOGUE AFUA_3G02220)"/>
    <property type="match status" value="1"/>
</dbReference>
<evidence type="ECO:0000313" key="2">
    <source>
        <dbReference type="EMBL" id="KAF9475971.1"/>
    </source>
</evidence>
<reference evidence="2" key="1">
    <citation type="submission" date="2020-11" db="EMBL/GenBank/DDBJ databases">
        <authorList>
            <consortium name="DOE Joint Genome Institute"/>
            <person name="Ahrendt S."/>
            <person name="Riley R."/>
            <person name="Andreopoulos W."/>
            <person name="Labutti K."/>
            <person name="Pangilinan J."/>
            <person name="Ruiz-Duenas F.J."/>
            <person name="Barrasa J.M."/>
            <person name="Sanchez-Garcia M."/>
            <person name="Camarero S."/>
            <person name="Miyauchi S."/>
            <person name="Serrano A."/>
            <person name="Linde D."/>
            <person name="Babiker R."/>
            <person name="Drula E."/>
            <person name="Ayuso-Fernandez I."/>
            <person name="Pacheco R."/>
            <person name="Padilla G."/>
            <person name="Ferreira P."/>
            <person name="Barriuso J."/>
            <person name="Kellner H."/>
            <person name="Castanera R."/>
            <person name="Alfaro M."/>
            <person name="Ramirez L."/>
            <person name="Pisabarro A.G."/>
            <person name="Kuo A."/>
            <person name="Tritt A."/>
            <person name="Lipzen A."/>
            <person name="He G."/>
            <person name="Yan M."/>
            <person name="Ng V."/>
            <person name="Cullen D."/>
            <person name="Martin F."/>
            <person name="Rosso M.-N."/>
            <person name="Henrissat B."/>
            <person name="Hibbett D."/>
            <person name="Martinez A.T."/>
            <person name="Grigoriev I.V."/>
        </authorList>
    </citation>
    <scope>NUCLEOTIDE SEQUENCE</scope>
    <source>
        <strain evidence="2">CIRM-BRFM 674</strain>
    </source>
</reference>
<keyword evidence="3" id="KW-1185">Reference proteome</keyword>
<evidence type="ECO:0000259" key="1">
    <source>
        <dbReference type="Pfam" id="PF04248"/>
    </source>
</evidence>
<organism evidence="2 3">
    <name type="scientific">Pholiota conissans</name>
    <dbReference type="NCBI Taxonomy" id="109636"/>
    <lineage>
        <taxon>Eukaryota</taxon>
        <taxon>Fungi</taxon>
        <taxon>Dikarya</taxon>
        <taxon>Basidiomycota</taxon>
        <taxon>Agaricomycotina</taxon>
        <taxon>Agaricomycetes</taxon>
        <taxon>Agaricomycetidae</taxon>
        <taxon>Agaricales</taxon>
        <taxon>Agaricineae</taxon>
        <taxon>Strophariaceae</taxon>
        <taxon>Pholiota</taxon>
    </lineage>
</organism>
<comment type="caution">
    <text evidence="2">The sequence shown here is derived from an EMBL/GenBank/DDBJ whole genome shotgun (WGS) entry which is preliminary data.</text>
</comment>
<dbReference type="InterPro" id="IPR007361">
    <property type="entry name" value="DUF427"/>
</dbReference>
<name>A0A9P6CQL4_9AGAR</name>
<protein>
    <submittedName>
        <fullName evidence="2">DUF427-domain-containing protein</fullName>
    </submittedName>
</protein>
<dbReference type="Proteomes" id="UP000807469">
    <property type="component" value="Unassembled WGS sequence"/>
</dbReference>
<sequence length="247" mass="28194">MPAFFPLPHVEDCHKRIRAYICGVCLIDTRKAKLVWLHHHYPTYFVLKDDLPLSWYLSVASTTDTETIYNVSAGGAPYDEKTRGAVILYLTGPLQGLALIKFSAMDAWFEEDEEIFIHPKDPYKRIDILQSSRHVRIEVNGIEIANTRAPRLLFETGLPVRTYIPKTDCRMDLWVPSMTQTGCPYKGMANYYNVVLSSGETFRDIVWVYPNTTAEASAIRGFVAFFDEKVDVWVDGEKQSPPQTGYN</sequence>
<gene>
    <name evidence="2" type="ORF">BDN70DRAFT_840054</name>
</gene>
<dbReference type="InterPro" id="IPR038694">
    <property type="entry name" value="DUF427_sf"/>
</dbReference>
<dbReference type="Pfam" id="PF04248">
    <property type="entry name" value="NTP_transf_9"/>
    <property type="match status" value="1"/>
</dbReference>
<dbReference type="Gene3D" id="2.170.150.40">
    <property type="entry name" value="Domain of unknown function (DUF427)"/>
    <property type="match status" value="1"/>
</dbReference>
<dbReference type="PANTHER" id="PTHR34310:SF9">
    <property type="entry name" value="BLR5716 PROTEIN"/>
    <property type="match status" value="1"/>
</dbReference>
<evidence type="ECO:0000313" key="3">
    <source>
        <dbReference type="Proteomes" id="UP000807469"/>
    </source>
</evidence>
<proteinExistence type="predicted"/>
<dbReference type="EMBL" id="MU155312">
    <property type="protein sequence ID" value="KAF9475971.1"/>
    <property type="molecule type" value="Genomic_DNA"/>
</dbReference>
<dbReference type="OrthoDB" id="18996at2759"/>
<feature type="domain" description="DUF427" evidence="1">
    <location>
        <begin position="135"/>
        <end position="227"/>
    </location>
</feature>
<accession>A0A9P6CQL4</accession>